<evidence type="ECO:0000313" key="9">
    <source>
        <dbReference type="Proteomes" id="UP000603904"/>
    </source>
</evidence>
<name>A0ABQ4G121_9ACTN</name>
<dbReference type="InterPro" id="IPR013785">
    <property type="entry name" value="Aldolase_TIM"/>
</dbReference>
<evidence type="ECO:0000256" key="2">
    <source>
        <dbReference type="ARBA" id="ARBA00012755"/>
    </source>
</evidence>
<reference evidence="8 9" key="1">
    <citation type="submission" date="2021-01" db="EMBL/GenBank/DDBJ databases">
        <title>Whole genome shotgun sequence of Microbispora corallina NBRC 16416.</title>
        <authorList>
            <person name="Komaki H."/>
            <person name="Tamura T."/>
        </authorList>
    </citation>
    <scope>NUCLEOTIDE SEQUENCE [LARGE SCALE GENOMIC DNA]</scope>
    <source>
        <strain evidence="8 9">NBRC 16416</strain>
    </source>
</reference>
<keyword evidence="9" id="KW-1185">Reference proteome</keyword>
<keyword evidence="4 5" id="KW-0326">Glycosidase</keyword>
<keyword evidence="3 5" id="KW-0378">Hydrolase</keyword>
<dbReference type="Pfam" id="PF16874">
    <property type="entry name" value="Glyco_hydro_36C"/>
    <property type="match status" value="1"/>
</dbReference>
<sequence length="684" mass="75082">MIVLSAEGVGLVLDVAGPRPPRVLHWGACPGPLTDLPPAPAQDLVPSQGDGWYGRPALAGHRDGAWRPPRFTLAEPVAVDGRRVEARATDPGAGLDLRTEIELTGQGVLRMRHEVVNTATSPYTLDRLACLMPVPAEAAEVLDFTGRWARERHPQRAPLRRGVWSRENRRGRTGFDAGPLVVGTPGFGFRTGEVWAVHVAWSGDHVQHVERLPEGDGVLAGAELLAPGEVRLGEGESYRTPWVYFATSDAGLDGLSRRLHAMLRARGGHPGSPRPVTMNTWEAVYFDHREDRLLALADAAAEVGAERFVVDDGWFRHRRDDRAGLGDWYVDETVWPDGLHALVRRVREHGMQFGLWFEPEMANPDSDLVRAHPDWLLADPGRLPRPRRHQHTLDLARPKVYAYLLERIGALVGEYGVDYVKWDHNRDLAEAVHDGIPGTHAQTEAVYRLLDDLRGRFPHLEIESCSSGGGRADLGVLERTDRIWASDTMDPFERQRIQRWTGLLIPYELMGTHVGSERAHITGRVTGLGFRAATALFGHAGIEADITAWTTEERAALAEWVALHKRLRPLLHGGEVVRVDHPDPAAWVHGVVSPDRGHAVFAYVQLETSASERPARMRLPGLDPDAEYAVAAVPGVVSGPPGRWPDWASGGVRLGGRALAVIGLAAPLLSDSPGTAFLVEAVRL</sequence>
<evidence type="ECO:0000256" key="3">
    <source>
        <dbReference type="ARBA" id="ARBA00022801"/>
    </source>
</evidence>
<comment type="similarity">
    <text evidence="5">Belongs to the glycosyl hydrolase.</text>
</comment>
<dbReference type="RefSeq" id="WP_204058153.1">
    <property type="nucleotide sequence ID" value="NZ_BAAAGP010000014.1"/>
</dbReference>
<dbReference type="Gene3D" id="3.20.20.70">
    <property type="entry name" value="Aldolase class I"/>
    <property type="match status" value="1"/>
</dbReference>
<dbReference type="InterPro" id="IPR050985">
    <property type="entry name" value="Alpha-glycosidase_related"/>
</dbReference>
<dbReference type="InterPro" id="IPR002252">
    <property type="entry name" value="Glyco_hydro_36"/>
</dbReference>
<organism evidence="8 9">
    <name type="scientific">Microbispora corallina</name>
    <dbReference type="NCBI Taxonomy" id="83302"/>
    <lineage>
        <taxon>Bacteria</taxon>
        <taxon>Bacillati</taxon>
        <taxon>Actinomycetota</taxon>
        <taxon>Actinomycetes</taxon>
        <taxon>Streptosporangiales</taxon>
        <taxon>Streptosporangiaceae</taxon>
        <taxon>Microbispora</taxon>
    </lineage>
</organism>
<dbReference type="EC" id="3.2.1.22" evidence="2 5"/>
<dbReference type="Gene3D" id="2.60.40.1180">
    <property type="entry name" value="Golgi alpha-mannosidase II"/>
    <property type="match status" value="1"/>
</dbReference>
<evidence type="ECO:0000259" key="7">
    <source>
        <dbReference type="Pfam" id="PF16875"/>
    </source>
</evidence>
<evidence type="ECO:0000313" key="8">
    <source>
        <dbReference type="EMBL" id="GIH40771.1"/>
    </source>
</evidence>
<dbReference type="Gene3D" id="2.70.98.60">
    <property type="entry name" value="alpha-galactosidase from lactobacil brevis"/>
    <property type="match status" value="1"/>
</dbReference>
<feature type="domain" description="Glycosyl hydrolase family 36 C-terminal" evidence="6">
    <location>
        <begin position="590"/>
        <end position="671"/>
    </location>
</feature>
<dbReference type="InterPro" id="IPR031704">
    <property type="entry name" value="Glyco_hydro_36_N"/>
</dbReference>
<comment type="catalytic activity">
    <reaction evidence="1 5">
        <text>Hydrolysis of terminal, non-reducing alpha-D-galactose residues in alpha-D-galactosides, including galactose oligosaccharides, galactomannans and galactolipids.</text>
        <dbReference type="EC" id="3.2.1.22"/>
    </reaction>
</comment>
<dbReference type="Proteomes" id="UP000603904">
    <property type="component" value="Unassembled WGS sequence"/>
</dbReference>
<dbReference type="EMBL" id="BOOC01000015">
    <property type="protein sequence ID" value="GIH40771.1"/>
    <property type="molecule type" value="Genomic_DNA"/>
</dbReference>
<feature type="domain" description="Glycosyl hydrolase family 36 N-terminal" evidence="7">
    <location>
        <begin position="43"/>
        <end position="232"/>
    </location>
</feature>
<evidence type="ECO:0000256" key="5">
    <source>
        <dbReference type="PIRNR" id="PIRNR005536"/>
    </source>
</evidence>
<dbReference type="PANTHER" id="PTHR43053:SF3">
    <property type="entry name" value="ALPHA-GALACTOSIDASE C-RELATED"/>
    <property type="match status" value="1"/>
</dbReference>
<dbReference type="PANTHER" id="PTHR43053">
    <property type="entry name" value="GLYCOSIDASE FAMILY 31"/>
    <property type="match status" value="1"/>
</dbReference>
<comment type="caution">
    <text evidence="8">The sequence shown here is derived from an EMBL/GenBank/DDBJ whole genome shotgun (WGS) entry which is preliminary data.</text>
</comment>
<evidence type="ECO:0000256" key="1">
    <source>
        <dbReference type="ARBA" id="ARBA00001255"/>
    </source>
</evidence>
<dbReference type="PRINTS" id="PR00743">
    <property type="entry name" value="GLHYDRLASE36"/>
</dbReference>
<dbReference type="InterPro" id="IPR013780">
    <property type="entry name" value="Glyco_hydro_b"/>
</dbReference>
<dbReference type="InterPro" id="IPR031705">
    <property type="entry name" value="Glyco_hydro_36_C"/>
</dbReference>
<dbReference type="Pfam" id="PF16875">
    <property type="entry name" value="Glyco_hydro_36N"/>
    <property type="match status" value="1"/>
</dbReference>
<accession>A0ABQ4G121</accession>
<protein>
    <recommendedName>
        <fullName evidence="2 5">Alpha-galactosidase</fullName>
        <ecNumber evidence="2 5">3.2.1.22</ecNumber>
    </recommendedName>
</protein>
<proteinExistence type="inferred from homology"/>
<dbReference type="PIRSF" id="PIRSF005536">
    <property type="entry name" value="Agal"/>
    <property type="match status" value="1"/>
</dbReference>
<evidence type="ECO:0000259" key="6">
    <source>
        <dbReference type="Pfam" id="PF16874"/>
    </source>
</evidence>
<dbReference type="CDD" id="cd14791">
    <property type="entry name" value="GH36"/>
    <property type="match status" value="1"/>
</dbReference>
<gene>
    <name evidence="8" type="primary">galA_2</name>
    <name evidence="8" type="ORF">Mco01_37710</name>
</gene>
<evidence type="ECO:0000256" key="4">
    <source>
        <dbReference type="ARBA" id="ARBA00023295"/>
    </source>
</evidence>
<dbReference type="InterPro" id="IPR038417">
    <property type="entry name" value="Alpga-gal_N_sf"/>
</dbReference>
<dbReference type="Pfam" id="PF02065">
    <property type="entry name" value="Melibiase"/>
    <property type="match status" value="1"/>
</dbReference>
<dbReference type="SUPFAM" id="SSF51445">
    <property type="entry name" value="(Trans)glycosidases"/>
    <property type="match status" value="1"/>
</dbReference>
<dbReference type="InterPro" id="IPR017853">
    <property type="entry name" value="GH"/>
</dbReference>